<name>A0A0K6H4H3_9NEIS</name>
<reference evidence="9" key="1">
    <citation type="submission" date="2015-08" db="EMBL/GenBank/DDBJ databases">
        <authorList>
            <person name="Varghese N."/>
        </authorList>
    </citation>
    <scope>NUCLEOTIDE SEQUENCE [LARGE SCALE GENOMIC DNA]</scope>
    <source>
        <strain evidence="9">DSM 17901</strain>
    </source>
</reference>
<feature type="transmembrane region" description="Helical" evidence="7">
    <location>
        <begin position="136"/>
        <end position="169"/>
    </location>
</feature>
<dbReference type="GO" id="GO:0005886">
    <property type="term" value="C:plasma membrane"/>
    <property type="evidence" value="ECO:0007669"/>
    <property type="project" value="UniProtKB-SubCell"/>
</dbReference>
<accession>A0A0K6H4H3</accession>
<dbReference type="GO" id="GO:0000041">
    <property type="term" value="P:transition metal ion transport"/>
    <property type="evidence" value="ECO:0007669"/>
    <property type="project" value="InterPro"/>
</dbReference>
<protein>
    <submittedName>
        <fullName evidence="8">Uncharacterized membrane protein</fullName>
    </submittedName>
</protein>
<gene>
    <name evidence="8" type="ORF">Ga0061063_2503</name>
</gene>
<evidence type="ECO:0000313" key="8">
    <source>
        <dbReference type="EMBL" id="CUA85806.1"/>
    </source>
</evidence>
<evidence type="ECO:0000256" key="4">
    <source>
        <dbReference type="ARBA" id="ARBA00022692"/>
    </source>
</evidence>
<evidence type="ECO:0000256" key="7">
    <source>
        <dbReference type="SAM" id="Phobius"/>
    </source>
</evidence>
<comment type="subcellular location">
    <subcellularLocation>
        <location evidence="1">Cell membrane</location>
        <topology evidence="1">Multi-pass membrane protein</topology>
    </subcellularLocation>
</comment>
<feature type="transmembrane region" description="Helical" evidence="7">
    <location>
        <begin position="103"/>
        <end position="124"/>
    </location>
</feature>
<keyword evidence="3" id="KW-1003">Cell membrane</keyword>
<keyword evidence="5 7" id="KW-1133">Transmembrane helix</keyword>
<evidence type="ECO:0000256" key="3">
    <source>
        <dbReference type="ARBA" id="ARBA00022475"/>
    </source>
</evidence>
<keyword evidence="4 7" id="KW-0812">Transmembrane</keyword>
<evidence type="ECO:0000256" key="6">
    <source>
        <dbReference type="ARBA" id="ARBA00023136"/>
    </source>
</evidence>
<feature type="transmembrane region" description="Helical" evidence="7">
    <location>
        <begin position="38"/>
        <end position="57"/>
    </location>
</feature>
<sequence>MHMPAAFFPEWFLWLSSGLALLGLGAAAWRTDWRRQPVHALNGWLGAVVLMMLLWLLNGGVRTGQTYHLLGATILTLMMGPWLALQALAVVMAGVAWAGLGDWAALGVNWLTMALVPVTVSSVFLRAAQRWLPAHFFIYIFVNAFLAGGASLFAAGLAGVLVMGGFGAYPWDELFAETLPYYFLLSWSEAFTSGLMMAVLTVYRPAWVASFDDSRYLNDKPAGRR</sequence>
<proteinExistence type="predicted"/>
<feature type="transmembrane region" description="Helical" evidence="7">
    <location>
        <begin position="181"/>
        <end position="203"/>
    </location>
</feature>
<dbReference type="STRING" id="375574.GCA_001418035_02283"/>
<dbReference type="Proteomes" id="UP000243535">
    <property type="component" value="Unassembled WGS sequence"/>
</dbReference>
<dbReference type="Gene3D" id="1.10.1760.20">
    <property type="match status" value="1"/>
</dbReference>
<dbReference type="InterPro" id="IPR002751">
    <property type="entry name" value="CbiM/NikMN"/>
</dbReference>
<organism evidence="8 9">
    <name type="scientific">Gulbenkiania indica</name>
    <dbReference type="NCBI Taxonomy" id="375574"/>
    <lineage>
        <taxon>Bacteria</taxon>
        <taxon>Pseudomonadati</taxon>
        <taxon>Pseudomonadota</taxon>
        <taxon>Betaproteobacteria</taxon>
        <taxon>Neisseriales</taxon>
        <taxon>Chromobacteriaceae</taxon>
        <taxon>Gulbenkiania</taxon>
    </lineage>
</organism>
<dbReference type="RefSeq" id="WP_055434316.1">
    <property type="nucleotide sequence ID" value="NZ_CYHA01000006.1"/>
</dbReference>
<evidence type="ECO:0000313" key="9">
    <source>
        <dbReference type="Proteomes" id="UP000243535"/>
    </source>
</evidence>
<keyword evidence="2" id="KW-0813">Transport</keyword>
<dbReference type="Pfam" id="PF01891">
    <property type="entry name" value="CbiM"/>
    <property type="match status" value="1"/>
</dbReference>
<keyword evidence="6 7" id="KW-0472">Membrane</keyword>
<dbReference type="AlphaFoldDB" id="A0A0K6H4H3"/>
<evidence type="ECO:0000256" key="2">
    <source>
        <dbReference type="ARBA" id="ARBA00022448"/>
    </source>
</evidence>
<dbReference type="OrthoDB" id="5297929at2"/>
<evidence type="ECO:0000256" key="5">
    <source>
        <dbReference type="ARBA" id="ARBA00022989"/>
    </source>
</evidence>
<feature type="transmembrane region" description="Helical" evidence="7">
    <location>
        <begin position="69"/>
        <end position="97"/>
    </location>
</feature>
<keyword evidence="9" id="KW-1185">Reference proteome</keyword>
<evidence type="ECO:0000256" key="1">
    <source>
        <dbReference type="ARBA" id="ARBA00004651"/>
    </source>
</evidence>
<dbReference type="EMBL" id="CYHA01000006">
    <property type="protein sequence ID" value="CUA85806.1"/>
    <property type="molecule type" value="Genomic_DNA"/>
</dbReference>